<name>A0A438K5N8_VITVI</name>
<gene>
    <name evidence="5" type="primary">SAMT_13</name>
    <name evidence="5" type="ORF">CK203_006231</name>
</gene>
<dbReference type="Proteomes" id="UP000288805">
    <property type="component" value="Unassembled WGS sequence"/>
</dbReference>
<protein>
    <submittedName>
        <fullName evidence="5">Salicylate carboxymethyltransferase</fullName>
    </submittedName>
</protein>
<sequence length="369" mass="41851">MSQTRTSMDVEKAFHMTGGVGETSYARNSSLQKKASDVVKHITIETIQQLYLTTTPRSLGIADLGCSSGPNTLSFIKDIFDAVEGTSSQTLLPAPEFRVYLNDLPTNDFNTIFKALPDFYKELRKGSNGRPSIFIAGFPGSFYGRLFPDNCLHFIYSSYGLHWLSQVPPALYDEQGRSINKGNIYISKSSPPSVSELYLRQFQEDFALFLRSRSEELIEGGRMVLILLGRRDPDHADRGNTFFWELLSRSLAILVSWGEVEEEKLHSYAVNFYAPTKEEIEEEVRREGSFELDRVEMFEIEKDGADDMSYGTQVARTVRAIQESMISLHFGEGIADSLFENYGRLVDEEMAKEDIRPITFLLVLRKSMI</sequence>
<evidence type="ECO:0000256" key="2">
    <source>
        <dbReference type="ARBA" id="ARBA00022679"/>
    </source>
</evidence>
<evidence type="ECO:0000256" key="4">
    <source>
        <dbReference type="ARBA" id="ARBA00022842"/>
    </source>
</evidence>
<dbReference type="GO" id="GO:0046872">
    <property type="term" value="F:metal ion binding"/>
    <property type="evidence" value="ECO:0007669"/>
    <property type="project" value="UniProtKB-KW"/>
</dbReference>
<dbReference type="InterPro" id="IPR029063">
    <property type="entry name" value="SAM-dependent_MTases_sf"/>
</dbReference>
<keyword evidence="4" id="KW-0460">Magnesium</keyword>
<dbReference type="Pfam" id="PF03492">
    <property type="entry name" value="Methyltransf_7"/>
    <property type="match status" value="1"/>
</dbReference>
<proteinExistence type="predicted"/>
<keyword evidence="3" id="KW-0479">Metal-binding</keyword>
<accession>A0A438K5N8</accession>
<comment type="caution">
    <text evidence="5">The sequence shown here is derived from an EMBL/GenBank/DDBJ whole genome shotgun (WGS) entry which is preliminary data.</text>
</comment>
<organism evidence="5 6">
    <name type="scientific">Vitis vinifera</name>
    <name type="common">Grape</name>
    <dbReference type="NCBI Taxonomy" id="29760"/>
    <lineage>
        <taxon>Eukaryota</taxon>
        <taxon>Viridiplantae</taxon>
        <taxon>Streptophyta</taxon>
        <taxon>Embryophyta</taxon>
        <taxon>Tracheophyta</taxon>
        <taxon>Spermatophyta</taxon>
        <taxon>Magnoliopsida</taxon>
        <taxon>eudicotyledons</taxon>
        <taxon>Gunneridae</taxon>
        <taxon>Pentapetalae</taxon>
        <taxon>rosids</taxon>
        <taxon>Vitales</taxon>
        <taxon>Vitaceae</taxon>
        <taxon>Viteae</taxon>
        <taxon>Vitis</taxon>
    </lineage>
</organism>
<dbReference type="InterPro" id="IPR005299">
    <property type="entry name" value="MeTrfase_7"/>
</dbReference>
<keyword evidence="1 5" id="KW-0489">Methyltransferase</keyword>
<reference evidence="5 6" key="1">
    <citation type="journal article" date="2018" name="PLoS Genet.">
        <title>Population sequencing reveals clonal diversity and ancestral inbreeding in the grapevine cultivar Chardonnay.</title>
        <authorList>
            <person name="Roach M.J."/>
            <person name="Johnson D.L."/>
            <person name="Bohlmann J."/>
            <person name="van Vuuren H.J."/>
            <person name="Jones S.J."/>
            <person name="Pretorius I.S."/>
            <person name="Schmidt S.A."/>
            <person name="Borneman A.R."/>
        </authorList>
    </citation>
    <scope>NUCLEOTIDE SEQUENCE [LARGE SCALE GENOMIC DNA]</scope>
    <source>
        <strain evidence="6">cv. Chardonnay</strain>
        <tissue evidence="5">Leaf</tissue>
    </source>
</reference>
<dbReference type="Gene3D" id="1.10.1200.270">
    <property type="entry name" value="Methyltransferase, alpha-helical capping domain"/>
    <property type="match status" value="1"/>
</dbReference>
<dbReference type="PANTHER" id="PTHR31009">
    <property type="entry name" value="S-ADENOSYL-L-METHIONINE:CARBOXYL METHYLTRANSFERASE FAMILY PROTEIN"/>
    <property type="match status" value="1"/>
</dbReference>
<keyword evidence="2 5" id="KW-0808">Transferase</keyword>
<dbReference type="InterPro" id="IPR042086">
    <property type="entry name" value="MeTrfase_capping"/>
</dbReference>
<dbReference type="GO" id="GO:0032259">
    <property type="term" value="P:methylation"/>
    <property type="evidence" value="ECO:0007669"/>
    <property type="project" value="UniProtKB-KW"/>
</dbReference>
<evidence type="ECO:0000313" key="5">
    <source>
        <dbReference type="EMBL" id="RVX16520.1"/>
    </source>
</evidence>
<dbReference type="Gene3D" id="3.40.50.150">
    <property type="entry name" value="Vaccinia Virus protein VP39"/>
    <property type="match status" value="1"/>
</dbReference>
<dbReference type="GO" id="GO:0008168">
    <property type="term" value="F:methyltransferase activity"/>
    <property type="evidence" value="ECO:0007669"/>
    <property type="project" value="UniProtKB-KW"/>
</dbReference>
<evidence type="ECO:0000256" key="1">
    <source>
        <dbReference type="ARBA" id="ARBA00022603"/>
    </source>
</evidence>
<evidence type="ECO:0000313" key="6">
    <source>
        <dbReference type="Proteomes" id="UP000288805"/>
    </source>
</evidence>
<dbReference type="SUPFAM" id="SSF53335">
    <property type="entry name" value="S-adenosyl-L-methionine-dependent methyltransferases"/>
    <property type="match status" value="1"/>
</dbReference>
<dbReference type="EMBL" id="QGNW01000015">
    <property type="protein sequence ID" value="RVX16520.1"/>
    <property type="molecule type" value="Genomic_DNA"/>
</dbReference>
<evidence type="ECO:0000256" key="3">
    <source>
        <dbReference type="ARBA" id="ARBA00022723"/>
    </source>
</evidence>
<dbReference type="AlphaFoldDB" id="A0A438K5N8"/>